<gene>
    <name evidence="2" type="ORF">KEG57_47650</name>
</gene>
<accession>A0A9X4AXV7</accession>
<dbReference type="PROSITE" id="PS51257">
    <property type="entry name" value="PROKAR_LIPOPROTEIN"/>
    <property type="match status" value="1"/>
</dbReference>
<sequence length="337" mass="35302">MKHCMAALGTLAMMSSGCEAIVLGPVEARHSETVVGPNPPDPHPNAIAMRVAELTLLPDTPHGVFEPQYQEIPDPDALVLFFSDSLQECSQPVIESGTPVPACIDPFWQLFLVIPPELNRPGVIDLQDRRIFSYLGVSLPSCGGATESYGHGFVGTLEIVESDATSVSVKLNTGTLPPPYPDVDGDYTATFCSTAPPPSPPSPALAVQGENLATPPGGASPDPDALYLFLGTEPGSCQDPWSPIDCTHTSRVMLRLPPSLQTPGIIDLTDPAIAASYWRGSAPGCNDATDTGPFAGGTIEILSIDAGEVLCKVYGSATPLDWGSFNADGLYAATLCP</sequence>
<dbReference type="RefSeq" id="WP_272427753.1">
    <property type="nucleotide sequence ID" value="NZ_JAGTJJ010000068.1"/>
</dbReference>
<feature type="chain" id="PRO_5040891879" description="Lipoprotein" evidence="1">
    <location>
        <begin position="21"/>
        <end position="337"/>
    </location>
</feature>
<dbReference type="EMBL" id="JAGTJJ010000068">
    <property type="protein sequence ID" value="MDC3988236.1"/>
    <property type="molecule type" value="Genomic_DNA"/>
</dbReference>
<evidence type="ECO:0000313" key="2">
    <source>
        <dbReference type="EMBL" id="MDC3988236.1"/>
    </source>
</evidence>
<name>A0A9X4AXV7_9BACT</name>
<evidence type="ECO:0008006" key="4">
    <source>
        <dbReference type="Google" id="ProtNLM"/>
    </source>
</evidence>
<reference evidence="2 3" key="1">
    <citation type="submission" date="2021-04" db="EMBL/GenBank/DDBJ databases">
        <title>Genome analysis of Polyangium sp.</title>
        <authorList>
            <person name="Li Y."/>
            <person name="Wang J."/>
        </authorList>
    </citation>
    <scope>NUCLEOTIDE SEQUENCE [LARGE SCALE GENOMIC DNA]</scope>
    <source>
        <strain evidence="2 3">SDU14</strain>
    </source>
</reference>
<feature type="signal peptide" evidence="1">
    <location>
        <begin position="1"/>
        <end position="20"/>
    </location>
</feature>
<comment type="caution">
    <text evidence="2">The sequence shown here is derived from an EMBL/GenBank/DDBJ whole genome shotgun (WGS) entry which is preliminary data.</text>
</comment>
<evidence type="ECO:0000313" key="3">
    <source>
        <dbReference type="Proteomes" id="UP001151081"/>
    </source>
</evidence>
<keyword evidence="1" id="KW-0732">Signal</keyword>
<organism evidence="2 3">
    <name type="scientific">Polyangium jinanense</name>
    <dbReference type="NCBI Taxonomy" id="2829994"/>
    <lineage>
        <taxon>Bacteria</taxon>
        <taxon>Pseudomonadati</taxon>
        <taxon>Myxococcota</taxon>
        <taxon>Polyangia</taxon>
        <taxon>Polyangiales</taxon>
        <taxon>Polyangiaceae</taxon>
        <taxon>Polyangium</taxon>
    </lineage>
</organism>
<proteinExistence type="predicted"/>
<evidence type="ECO:0000256" key="1">
    <source>
        <dbReference type="SAM" id="SignalP"/>
    </source>
</evidence>
<protein>
    <recommendedName>
        <fullName evidence="4">Lipoprotein</fullName>
    </recommendedName>
</protein>
<dbReference type="Proteomes" id="UP001151081">
    <property type="component" value="Unassembled WGS sequence"/>
</dbReference>
<dbReference type="AlphaFoldDB" id="A0A9X4AXV7"/>
<keyword evidence="3" id="KW-1185">Reference proteome</keyword>